<comment type="caution">
    <text evidence="2">The sequence shown here is derived from an EMBL/GenBank/DDBJ whole genome shotgun (WGS) entry which is preliminary data.</text>
</comment>
<organism evidence="2 3">
    <name type="scientific">Pyrus ussuriensis x Pyrus communis</name>
    <dbReference type="NCBI Taxonomy" id="2448454"/>
    <lineage>
        <taxon>Eukaryota</taxon>
        <taxon>Viridiplantae</taxon>
        <taxon>Streptophyta</taxon>
        <taxon>Embryophyta</taxon>
        <taxon>Tracheophyta</taxon>
        <taxon>Spermatophyta</taxon>
        <taxon>Magnoliopsida</taxon>
        <taxon>eudicotyledons</taxon>
        <taxon>Gunneridae</taxon>
        <taxon>Pentapetalae</taxon>
        <taxon>rosids</taxon>
        <taxon>fabids</taxon>
        <taxon>Rosales</taxon>
        <taxon>Rosaceae</taxon>
        <taxon>Amygdaloideae</taxon>
        <taxon>Maleae</taxon>
        <taxon>Pyrus</taxon>
    </lineage>
</organism>
<dbReference type="Proteomes" id="UP000327157">
    <property type="component" value="Chromosome 14"/>
</dbReference>
<reference evidence="3" key="2">
    <citation type="submission" date="2019-10" db="EMBL/GenBank/DDBJ databases">
        <title>A de novo genome assembly of a pear dwarfing rootstock.</title>
        <authorList>
            <person name="Wang F."/>
            <person name="Wang J."/>
            <person name="Li S."/>
            <person name="Zhang Y."/>
            <person name="Fang M."/>
            <person name="Ma L."/>
            <person name="Zhao Y."/>
            <person name="Jiang S."/>
        </authorList>
    </citation>
    <scope>NUCLEOTIDE SEQUENCE [LARGE SCALE GENOMIC DNA]</scope>
</reference>
<name>A0A5N5G1H4_9ROSA</name>
<dbReference type="EMBL" id="SMOL01000553">
    <property type="protein sequence ID" value="KAB2607631.1"/>
    <property type="molecule type" value="Genomic_DNA"/>
</dbReference>
<keyword evidence="1" id="KW-0732">Signal</keyword>
<protein>
    <submittedName>
        <fullName evidence="2">Uncharacterized protein</fullName>
    </submittedName>
</protein>
<evidence type="ECO:0000313" key="3">
    <source>
        <dbReference type="Proteomes" id="UP000327157"/>
    </source>
</evidence>
<keyword evidence="3" id="KW-1185">Reference proteome</keyword>
<gene>
    <name evidence="2" type="ORF">D8674_010799</name>
</gene>
<feature type="chain" id="PRO_5024316473" evidence="1">
    <location>
        <begin position="18"/>
        <end position="53"/>
    </location>
</feature>
<reference evidence="2 3" key="3">
    <citation type="submission" date="2019-11" db="EMBL/GenBank/DDBJ databases">
        <title>A de novo genome assembly of a pear dwarfing rootstock.</title>
        <authorList>
            <person name="Wang F."/>
            <person name="Wang J."/>
            <person name="Li S."/>
            <person name="Zhang Y."/>
            <person name="Fang M."/>
            <person name="Ma L."/>
            <person name="Zhao Y."/>
            <person name="Jiang S."/>
        </authorList>
    </citation>
    <scope>NUCLEOTIDE SEQUENCE [LARGE SCALE GENOMIC DNA]</scope>
    <source>
        <strain evidence="2">S2</strain>
        <tissue evidence="2">Leaf</tissue>
    </source>
</reference>
<evidence type="ECO:0000256" key="1">
    <source>
        <dbReference type="SAM" id="SignalP"/>
    </source>
</evidence>
<dbReference type="AlphaFoldDB" id="A0A5N5G1H4"/>
<reference evidence="2 3" key="1">
    <citation type="submission" date="2019-09" db="EMBL/GenBank/DDBJ databases">
        <authorList>
            <person name="Ou C."/>
        </authorList>
    </citation>
    <scope>NUCLEOTIDE SEQUENCE [LARGE SCALE GENOMIC DNA]</scope>
    <source>
        <strain evidence="2">S2</strain>
        <tissue evidence="2">Leaf</tissue>
    </source>
</reference>
<proteinExistence type="predicted"/>
<feature type="signal peptide" evidence="1">
    <location>
        <begin position="1"/>
        <end position="17"/>
    </location>
</feature>
<evidence type="ECO:0000313" key="2">
    <source>
        <dbReference type="EMBL" id="KAB2607631.1"/>
    </source>
</evidence>
<sequence length="53" mass="6011">MLLISTLFRVLFKGVVSQPNGILNSNHSSTKDFKDIYLLLVGEVLEEIKYNGR</sequence>
<accession>A0A5N5G1H4</accession>